<dbReference type="eggNOG" id="COG1181">
    <property type="taxonomic scope" value="Bacteria"/>
</dbReference>
<evidence type="ECO:0000256" key="21">
    <source>
        <dbReference type="ARBA" id="ARBA00077154"/>
    </source>
</evidence>
<dbReference type="EC" id="6.3.2.4" evidence="6 22"/>
<evidence type="ECO:0000256" key="26">
    <source>
        <dbReference type="PROSITE-ProRule" id="PRU00409"/>
    </source>
</evidence>
<feature type="active site" evidence="23">
    <location>
        <position position="340"/>
    </location>
</feature>
<evidence type="ECO:0000256" key="12">
    <source>
        <dbReference type="ARBA" id="ARBA00022842"/>
    </source>
</evidence>
<proteinExistence type="inferred from homology"/>
<dbReference type="GO" id="GO:0008716">
    <property type="term" value="F:D-alanine-D-alanine ligase activity"/>
    <property type="evidence" value="ECO:0007669"/>
    <property type="project" value="UniProtKB-UniRule"/>
</dbReference>
<dbReference type="PROSITE" id="PS00844">
    <property type="entry name" value="DALA_DALA_LIGASE_2"/>
    <property type="match status" value="1"/>
</dbReference>
<dbReference type="Gene3D" id="3.40.50.20">
    <property type="match status" value="1"/>
</dbReference>
<keyword evidence="10 24" id="KW-0547">Nucleotide-binding</keyword>
<dbReference type="Pfam" id="PF07478">
    <property type="entry name" value="Dala_Dala_lig_C"/>
    <property type="match status" value="1"/>
</dbReference>
<sequence>MGNKIRLGIIYGGKTSEHEVSLLTALSIMKAVDKNKYEVQPIYVQMDGTWLKGGPIADQVLESVNVLRLDGGVSSGSNDHDQEKQGQITLAGNQSLMGKPANVMSIHQEVDVIFPVIHGPNGEDGTVQGLLELADIPYVGTGVMASAVGMDKLMMKNVFAQAGLDQVQYMGFLRSQIEREVDSVMNQIEQKLGYPCFVKPANMGSSVGITKAKDRDDLRGALELACKFDRRIIVEEFIKAREVEIGVLGNEELRTSVIGEVIAAKEFYDYEAKYKGGGTDLKIPADLPQQVADRIAEMAKTAFQALDGSGLSRVDFFYDEENDRVVINEVNTMPGFTPFSMYPMLFAEAGIPYAELIDQLVQLGLERYEEKQRNIVAAEELE</sequence>
<dbReference type="GO" id="GO:0071555">
    <property type="term" value="P:cell wall organization"/>
    <property type="evidence" value="ECO:0007669"/>
    <property type="project" value="UniProtKB-KW"/>
</dbReference>
<dbReference type="HAMAP" id="MF_00047">
    <property type="entry name" value="Dala_Dala_lig"/>
    <property type="match status" value="1"/>
</dbReference>
<comment type="cofactor">
    <cofactor evidence="25">
        <name>Mg(2+)</name>
        <dbReference type="ChEBI" id="CHEBI:18420"/>
    </cofactor>
    <cofactor evidence="25">
        <name>Mn(2+)</name>
        <dbReference type="ChEBI" id="CHEBI:29035"/>
    </cofactor>
    <text evidence="25">Binds 2 magnesium or manganese ions per subunit.</text>
</comment>
<feature type="binding site" evidence="25">
    <location>
        <position position="329"/>
    </location>
    <ligand>
        <name>Mg(2+)</name>
        <dbReference type="ChEBI" id="CHEBI:18420"/>
        <label>1</label>
    </ligand>
</feature>
<dbReference type="AlphaFoldDB" id="A0A075R876"/>
<evidence type="ECO:0000256" key="3">
    <source>
        <dbReference type="ARBA" id="ARBA00004496"/>
    </source>
</evidence>
<dbReference type="InterPro" id="IPR005905">
    <property type="entry name" value="D_ala_D_ala"/>
</dbReference>
<keyword evidence="8 22" id="KW-0436">Ligase</keyword>
<dbReference type="UniPathway" id="UPA00219"/>
<evidence type="ECO:0000259" key="27">
    <source>
        <dbReference type="PROSITE" id="PS50975"/>
    </source>
</evidence>
<evidence type="ECO:0000256" key="6">
    <source>
        <dbReference type="ARBA" id="ARBA00012216"/>
    </source>
</evidence>
<dbReference type="Gene3D" id="3.30.1490.20">
    <property type="entry name" value="ATP-grasp fold, A domain"/>
    <property type="match status" value="1"/>
</dbReference>
<evidence type="ECO:0000256" key="22">
    <source>
        <dbReference type="HAMAP-Rule" id="MF_00047"/>
    </source>
</evidence>
<dbReference type="PANTHER" id="PTHR23132:SF25">
    <property type="entry name" value="D-ALANINE--D-ALANINE LIGASE A"/>
    <property type="match status" value="1"/>
</dbReference>
<dbReference type="FunFam" id="3.30.470.20:FF:000008">
    <property type="entry name" value="D-alanine--D-alanine ligase"/>
    <property type="match status" value="1"/>
</dbReference>
<dbReference type="NCBIfam" id="TIGR01205">
    <property type="entry name" value="D_ala_D_alaTIGR"/>
    <property type="match status" value="1"/>
</dbReference>
<accession>A0A075R876</accession>
<evidence type="ECO:0000256" key="2">
    <source>
        <dbReference type="ARBA" id="ARBA00003921"/>
    </source>
</evidence>
<dbReference type="PIRSF" id="PIRSF039102">
    <property type="entry name" value="Ddl/VanB"/>
    <property type="match status" value="1"/>
</dbReference>
<keyword evidence="16 22" id="KW-0961">Cell wall biogenesis/degradation</keyword>
<comment type="pathway">
    <text evidence="4 22">Cell wall biogenesis; peptidoglycan biosynthesis.</text>
</comment>
<feature type="binding site" evidence="24">
    <location>
        <begin position="328"/>
        <end position="329"/>
    </location>
    <ligand>
        <name>ATP</name>
        <dbReference type="ChEBI" id="CHEBI:30616"/>
    </ligand>
</feature>
<comment type="similarity">
    <text evidence="5 22">Belongs to the D-alanine--D-alanine ligase family.</text>
</comment>
<evidence type="ECO:0000256" key="14">
    <source>
        <dbReference type="ARBA" id="ARBA00022984"/>
    </source>
</evidence>
<evidence type="ECO:0000256" key="10">
    <source>
        <dbReference type="ARBA" id="ARBA00022741"/>
    </source>
</evidence>
<name>A0A075R876_BRELA</name>
<keyword evidence="11 26" id="KW-0067">ATP-binding</keyword>
<evidence type="ECO:0000256" key="17">
    <source>
        <dbReference type="ARBA" id="ARBA00047614"/>
    </source>
</evidence>
<evidence type="ECO:0000256" key="24">
    <source>
        <dbReference type="PIRSR" id="PIRSR039102-2"/>
    </source>
</evidence>
<dbReference type="KEGG" id="blr:BRLA_c014060"/>
<feature type="binding site" evidence="25">
    <location>
        <position position="331"/>
    </location>
    <ligand>
        <name>Mg(2+)</name>
        <dbReference type="ChEBI" id="CHEBI:18420"/>
        <label>2</label>
    </ligand>
</feature>
<evidence type="ECO:0000256" key="20">
    <source>
        <dbReference type="ARBA" id="ARBA00076288"/>
    </source>
</evidence>
<keyword evidence="9 25" id="KW-0479">Metal-binding</keyword>
<evidence type="ECO:0000256" key="1">
    <source>
        <dbReference type="ARBA" id="ARBA00001936"/>
    </source>
</evidence>
<dbReference type="InterPro" id="IPR016185">
    <property type="entry name" value="PreATP-grasp_dom_sf"/>
</dbReference>
<dbReference type="FunFam" id="3.30.1490.20:FF:000007">
    <property type="entry name" value="D-alanine--D-alanine ligase"/>
    <property type="match status" value="1"/>
</dbReference>
<evidence type="ECO:0000256" key="11">
    <source>
        <dbReference type="ARBA" id="ARBA00022840"/>
    </source>
</evidence>
<dbReference type="NCBIfam" id="NF002378">
    <property type="entry name" value="PRK01372.1"/>
    <property type="match status" value="1"/>
</dbReference>
<evidence type="ECO:0000313" key="28">
    <source>
        <dbReference type="EMBL" id="AIG25745.1"/>
    </source>
</evidence>
<dbReference type="GO" id="GO:0009252">
    <property type="term" value="P:peptidoglycan biosynthetic process"/>
    <property type="evidence" value="ECO:0007669"/>
    <property type="project" value="UniProtKB-UniRule"/>
</dbReference>
<keyword evidence="7 22" id="KW-0963">Cytoplasm</keyword>
<dbReference type="EMBL" id="CP007806">
    <property type="protein sequence ID" value="AIG25745.1"/>
    <property type="molecule type" value="Genomic_DNA"/>
</dbReference>
<evidence type="ECO:0000256" key="25">
    <source>
        <dbReference type="PIRSR" id="PIRSR039102-3"/>
    </source>
</evidence>
<feature type="domain" description="ATP-grasp" evidence="27">
    <location>
        <begin position="156"/>
        <end position="362"/>
    </location>
</feature>
<reference evidence="28 29" key="1">
    <citation type="journal article" date="2011" name="J. Bacteriol.">
        <title>Genome sequence of Brevibacillus laterosporus LMG 15441, a pathogen of invertebrates.</title>
        <authorList>
            <person name="Djukic M."/>
            <person name="Poehlein A."/>
            <person name="Thurmer A."/>
            <person name="Daniel R."/>
        </authorList>
    </citation>
    <scope>NUCLEOTIDE SEQUENCE [LARGE SCALE GENOMIC DNA]</scope>
    <source>
        <strain evidence="28 29">LMG 15441</strain>
    </source>
</reference>
<evidence type="ECO:0000256" key="4">
    <source>
        <dbReference type="ARBA" id="ARBA00004752"/>
    </source>
</evidence>
<keyword evidence="12 25" id="KW-0460">Magnesium</keyword>
<dbReference type="NCBIfam" id="NF002526">
    <property type="entry name" value="PRK01966.1-2"/>
    <property type="match status" value="1"/>
</dbReference>
<dbReference type="GO" id="GO:0005524">
    <property type="term" value="F:ATP binding"/>
    <property type="evidence" value="ECO:0007669"/>
    <property type="project" value="UniProtKB-UniRule"/>
</dbReference>
<protein>
    <recommendedName>
        <fullName evidence="19 22">D-alanine--D-alanine ligase</fullName>
        <ecNumber evidence="6 22">6.3.2.4</ecNumber>
    </recommendedName>
    <alternativeName>
        <fullName evidence="21 22">D-Ala-D-Ala ligase</fullName>
    </alternativeName>
    <alternativeName>
        <fullName evidence="20 22">D-alanylalanine synthetase</fullName>
    </alternativeName>
</protein>
<gene>
    <name evidence="22" type="primary">ddl</name>
    <name evidence="28" type="ORF">BRLA_c014060</name>
</gene>
<evidence type="ECO:0000256" key="15">
    <source>
        <dbReference type="ARBA" id="ARBA00023211"/>
    </source>
</evidence>
<evidence type="ECO:0000256" key="18">
    <source>
        <dbReference type="ARBA" id="ARBA00060592"/>
    </source>
</evidence>
<dbReference type="PANTHER" id="PTHR23132">
    <property type="entry name" value="D-ALANINE--D-ALANINE LIGASE"/>
    <property type="match status" value="1"/>
</dbReference>
<keyword evidence="15 25" id="KW-0464">Manganese</keyword>
<feature type="binding site" evidence="24">
    <location>
        <begin position="235"/>
        <end position="242"/>
    </location>
    <ligand>
        <name>ATP</name>
        <dbReference type="ChEBI" id="CHEBI:30616"/>
    </ligand>
</feature>
<dbReference type="InterPro" id="IPR000291">
    <property type="entry name" value="D-Ala_lig_Van_CS"/>
</dbReference>
<evidence type="ECO:0000313" key="29">
    <source>
        <dbReference type="Proteomes" id="UP000005850"/>
    </source>
</evidence>
<feature type="binding site" evidence="24">
    <location>
        <begin position="205"/>
        <end position="206"/>
    </location>
    <ligand>
        <name>ATP</name>
        <dbReference type="ChEBI" id="CHEBI:30616"/>
    </ligand>
</feature>
<evidence type="ECO:0000256" key="9">
    <source>
        <dbReference type="ARBA" id="ARBA00022723"/>
    </source>
</evidence>
<keyword evidence="13 22" id="KW-0133">Cell shape</keyword>
<dbReference type="RefSeq" id="WP_003338206.1">
    <property type="nucleotide sequence ID" value="NZ_CP007806.1"/>
</dbReference>
<feature type="active site" evidence="23">
    <location>
        <position position="17"/>
    </location>
</feature>
<evidence type="ECO:0000256" key="23">
    <source>
        <dbReference type="PIRSR" id="PIRSR039102-1"/>
    </source>
</evidence>
<organism evidence="28 29">
    <name type="scientific">Brevibacillus laterosporus LMG 15441</name>
    <dbReference type="NCBI Taxonomy" id="1042163"/>
    <lineage>
        <taxon>Bacteria</taxon>
        <taxon>Bacillati</taxon>
        <taxon>Bacillota</taxon>
        <taxon>Bacilli</taxon>
        <taxon>Bacillales</taxon>
        <taxon>Paenibacillaceae</taxon>
        <taxon>Brevibacillus</taxon>
    </lineage>
</organism>
<keyword evidence="14 22" id="KW-0573">Peptidoglycan synthesis</keyword>
<feature type="active site" evidence="23">
    <location>
        <position position="205"/>
    </location>
</feature>
<dbReference type="Gene3D" id="3.30.470.20">
    <property type="entry name" value="ATP-grasp fold, B domain"/>
    <property type="match status" value="1"/>
</dbReference>
<keyword evidence="29" id="KW-1185">Reference proteome</keyword>
<evidence type="ECO:0000256" key="7">
    <source>
        <dbReference type="ARBA" id="ARBA00022490"/>
    </source>
</evidence>
<feature type="binding site" evidence="24">
    <location>
        <begin position="197"/>
        <end position="199"/>
    </location>
    <ligand>
        <name>ATP</name>
        <dbReference type="ChEBI" id="CHEBI:30616"/>
    </ligand>
</feature>
<dbReference type="SUPFAM" id="SSF52440">
    <property type="entry name" value="PreATP-grasp domain"/>
    <property type="match status" value="1"/>
</dbReference>
<dbReference type="InterPro" id="IPR013815">
    <property type="entry name" value="ATP_grasp_subdomain_1"/>
</dbReference>
<dbReference type="InterPro" id="IPR011761">
    <property type="entry name" value="ATP-grasp"/>
</dbReference>
<feature type="binding site" evidence="24">
    <location>
        <position position="152"/>
    </location>
    <ligand>
        <name>ATP</name>
        <dbReference type="ChEBI" id="CHEBI:30616"/>
    </ligand>
</feature>
<dbReference type="GO" id="GO:0046872">
    <property type="term" value="F:metal ion binding"/>
    <property type="evidence" value="ECO:0007669"/>
    <property type="project" value="UniProtKB-KW"/>
</dbReference>
<evidence type="ECO:0000256" key="19">
    <source>
        <dbReference type="ARBA" id="ARBA00068427"/>
    </source>
</evidence>
<dbReference type="PROSITE" id="PS00843">
    <property type="entry name" value="DALA_DALA_LIGASE_1"/>
    <property type="match status" value="1"/>
</dbReference>
<feature type="binding site" evidence="25">
    <location>
        <position position="315"/>
    </location>
    <ligand>
        <name>Mg(2+)</name>
        <dbReference type="ChEBI" id="CHEBI:18420"/>
        <label>1</label>
    </ligand>
</feature>
<dbReference type="Proteomes" id="UP000005850">
    <property type="component" value="Chromosome"/>
</dbReference>
<comment type="catalytic activity">
    <reaction evidence="17 22">
        <text>2 D-alanine + ATP = D-alanyl-D-alanine + ADP + phosphate + H(+)</text>
        <dbReference type="Rhea" id="RHEA:11224"/>
        <dbReference type="ChEBI" id="CHEBI:15378"/>
        <dbReference type="ChEBI" id="CHEBI:30616"/>
        <dbReference type="ChEBI" id="CHEBI:43474"/>
        <dbReference type="ChEBI" id="CHEBI:57416"/>
        <dbReference type="ChEBI" id="CHEBI:57822"/>
        <dbReference type="ChEBI" id="CHEBI:456216"/>
        <dbReference type="EC" id="6.3.2.4"/>
    </reaction>
</comment>
<evidence type="ECO:0000256" key="13">
    <source>
        <dbReference type="ARBA" id="ARBA00022960"/>
    </source>
</evidence>
<dbReference type="STRING" id="1042163.BRLA_c014060"/>
<dbReference type="InterPro" id="IPR011127">
    <property type="entry name" value="Dala_Dala_lig_N"/>
</dbReference>
<dbReference type="SUPFAM" id="SSF56059">
    <property type="entry name" value="Glutathione synthetase ATP-binding domain-like"/>
    <property type="match status" value="1"/>
</dbReference>
<comment type="function">
    <text evidence="2 22">Cell wall formation.</text>
</comment>
<evidence type="ECO:0000256" key="16">
    <source>
        <dbReference type="ARBA" id="ARBA00023316"/>
    </source>
</evidence>
<feature type="binding site" evidence="25">
    <location>
        <position position="329"/>
    </location>
    <ligand>
        <name>Mg(2+)</name>
        <dbReference type="ChEBI" id="CHEBI:18420"/>
        <label>2</label>
    </ligand>
</feature>
<comment type="subcellular location">
    <subcellularLocation>
        <location evidence="3 22">Cytoplasm</location>
    </subcellularLocation>
</comment>
<dbReference type="InterPro" id="IPR011095">
    <property type="entry name" value="Dala_Dala_lig_C"/>
</dbReference>
<comment type="pathway">
    <text evidence="18">Glycan biosynthesis.</text>
</comment>
<dbReference type="PROSITE" id="PS50975">
    <property type="entry name" value="ATP_GRASP"/>
    <property type="match status" value="1"/>
</dbReference>
<dbReference type="Pfam" id="PF01820">
    <property type="entry name" value="Dala_Dala_lig_N"/>
    <property type="match status" value="1"/>
</dbReference>
<dbReference type="HOGENOM" id="CLU_039268_0_0_9"/>
<dbReference type="NCBIfam" id="NF002528">
    <property type="entry name" value="PRK01966.1-4"/>
    <property type="match status" value="1"/>
</dbReference>
<dbReference type="GO" id="GO:0005829">
    <property type="term" value="C:cytosol"/>
    <property type="evidence" value="ECO:0007669"/>
    <property type="project" value="TreeGrafter"/>
</dbReference>
<comment type="cofactor">
    <cofactor evidence="1">
        <name>Mn(2+)</name>
        <dbReference type="ChEBI" id="CHEBI:29035"/>
    </cofactor>
</comment>
<dbReference type="GO" id="GO:0008360">
    <property type="term" value="P:regulation of cell shape"/>
    <property type="evidence" value="ECO:0007669"/>
    <property type="project" value="UniProtKB-KW"/>
</dbReference>
<evidence type="ECO:0000256" key="8">
    <source>
        <dbReference type="ARBA" id="ARBA00022598"/>
    </source>
</evidence>
<evidence type="ECO:0000256" key="5">
    <source>
        <dbReference type="ARBA" id="ARBA00010871"/>
    </source>
</evidence>